<dbReference type="InterPro" id="IPR011889">
    <property type="entry name" value="Liste_lipo_26"/>
</dbReference>
<feature type="domain" description="Apple" evidence="2">
    <location>
        <begin position="682"/>
        <end position="754"/>
    </location>
</feature>
<feature type="signal peptide" evidence="1">
    <location>
        <begin position="1"/>
        <end position="20"/>
    </location>
</feature>
<dbReference type="SMART" id="SM01411">
    <property type="entry name" value="Ephrin_rec_like"/>
    <property type="match status" value="1"/>
</dbReference>
<dbReference type="Pfam" id="PF03382">
    <property type="entry name" value="DUF285"/>
    <property type="match status" value="4"/>
</dbReference>
<accession>A0A812MU09</accession>
<dbReference type="CDD" id="cd00185">
    <property type="entry name" value="TNFRSF"/>
    <property type="match status" value="1"/>
</dbReference>
<proteinExistence type="predicted"/>
<evidence type="ECO:0000313" key="3">
    <source>
        <dbReference type="EMBL" id="CAE7278331.1"/>
    </source>
</evidence>
<comment type="caution">
    <text evidence="3">The sequence shown here is derived from an EMBL/GenBank/DDBJ whole genome shotgun (WGS) entry which is preliminary data.</text>
</comment>
<dbReference type="EMBL" id="CAJNDS010001779">
    <property type="protein sequence ID" value="CAE7278331.1"/>
    <property type="molecule type" value="Genomic_DNA"/>
</dbReference>
<evidence type="ECO:0000313" key="4">
    <source>
        <dbReference type="Proteomes" id="UP000604046"/>
    </source>
</evidence>
<name>A0A812MU09_9DINO</name>
<keyword evidence="1" id="KW-0732">Signal</keyword>
<reference evidence="3" key="1">
    <citation type="submission" date="2021-02" db="EMBL/GenBank/DDBJ databases">
        <authorList>
            <person name="Dougan E. K."/>
            <person name="Rhodes N."/>
            <person name="Thang M."/>
            <person name="Chan C."/>
        </authorList>
    </citation>
    <scope>NUCLEOTIDE SEQUENCE</scope>
</reference>
<feature type="chain" id="PRO_5032828331" description="Apple domain-containing protein" evidence="1">
    <location>
        <begin position="21"/>
        <end position="1240"/>
    </location>
</feature>
<keyword evidence="4" id="KW-1185">Reference proteome</keyword>
<dbReference type="AlphaFoldDB" id="A0A812MU09"/>
<evidence type="ECO:0000256" key="1">
    <source>
        <dbReference type="SAM" id="SignalP"/>
    </source>
</evidence>
<organism evidence="3 4">
    <name type="scientific">Symbiodinium natans</name>
    <dbReference type="NCBI Taxonomy" id="878477"/>
    <lineage>
        <taxon>Eukaryota</taxon>
        <taxon>Sar</taxon>
        <taxon>Alveolata</taxon>
        <taxon>Dinophyceae</taxon>
        <taxon>Suessiales</taxon>
        <taxon>Symbiodiniaceae</taxon>
        <taxon>Symbiodinium</taxon>
    </lineage>
</organism>
<dbReference type="PROSITE" id="PS50948">
    <property type="entry name" value="PAN"/>
    <property type="match status" value="1"/>
</dbReference>
<gene>
    <name evidence="3" type="ORF">SNAT2548_LOCUS14756</name>
</gene>
<dbReference type="NCBIfam" id="TIGR02167">
    <property type="entry name" value="Liste_lipo_26"/>
    <property type="match status" value="6"/>
</dbReference>
<sequence>MAFSTSLSLMGLALLNGAASTAFLDKFQLLDALIRWELAPWQRQTLVSQFGDLSAWDVSRLHDMSYLFAGLANFNEDISRWNTSSVRSMVGMFSGAARFNRPIGGWDTSAVNSMAGMFAGAARFNQPIGGWDTSAVVDMSSMFQDADSFNQPLAEWNTSSVQLMRSMFYNATAFNASIGTWDTGAVSGFSGMFFSAASFNQPLLTWNTRSAVDMVAMFAGATKFDQPIGAWITSGVVDMSQMFEGAVTFNQDLQSWDTSAVRSMRSMFFYASAFNQPIGSWNTSAVVNMKEMFSSATAFNHPIGNWDTSSVVDMSYMFSSMNSFNQPLEAWDTSAVKNMSYMFFKSIAFNQALERWNTSAVEDMNHMFFDANGFNRPIGTWDTSSVKDMGGMFYYNRVFNQPIGSWNTSRVTNMLGMFGHAESFNQPLGAWDTGAVESMTTLFYYATSFNQPIGQWNTHSVKDMLAMFLFASQFDQAIGSWNVSKVEDMSRMFHSASSFNQDIGSWDTSAVKDMSGMFMKASSFNQPIGSWNTSAVVNMKEMFSSATAFNQPIGNWDTSSVVNMSHMFEGAHSFNQPLGLWDTSSVKIMSYMFQMASAFDQPLGSWNISALSEDEAGGDPKFFFDSISGSSISSCVRSSMYRSWNISTAVGGYLIHADYNACPSCDSRLCPQTSLACVQERCRPVNSGYVELGRKSLAKNCTTRIAGGFRQCAQRCSASECSGFALDAPDCLLYNCDLLSVGAGSYESYLKQSCGSFTCPASSYLADSPKSGDVNPASCCTCSSPNMVGRMEGPEFRCVTCPAGHAPDVSQVTCVACAHRTYAALGASACQACPKGLKAVPNRTHCERCPAGMFASKLDTCETCSFPLVLYDDGCIWWHMPLIVVGCVLLAVCVRTLAGAWAQHKKTKGTEREETLRCFFSELEEQLWEHDEPKILHRGGDLGLTTEALAERMQSIRKRQSLEAGVGLRYLLSPDGFAAVVRQRMTELDPTFNDMKPVFWLKENGVRPIGEDVLCPRDGRPGCALVDWIPRHARYQASHFMSWTWQYHLGQVQSALEMWVAEHFNHPSAHSERVFFFMCFFTNNQFRVIVEGLSSGSDDLENAFRSNLTRIGQMVAILDHWKQPRYLTRVWTIYEQFIACSLQVPVVFILPQSSQESLKTQVCLGETGIRLVTDCLSRVDSAGAEAFYKEDEDRVKAAIRDDVGFEAVNKHVTRVMVRWIGSVVQSQFQELIDERASGPV</sequence>
<protein>
    <recommendedName>
        <fullName evidence="2">Apple domain-containing protein</fullName>
    </recommendedName>
</protein>
<dbReference type="InterPro" id="IPR005046">
    <property type="entry name" value="DUF285"/>
</dbReference>
<dbReference type="Proteomes" id="UP000604046">
    <property type="component" value="Unassembled WGS sequence"/>
</dbReference>
<dbReference type="InterPro" id="IPR003609">
    <property type="entry name" value="Pan_app"/>
</dbReference>
<evidence type="ECO:0000259" key="2">
    <source>
        <dbReference type="PROSITE" id="PS50948"/>
    </source>
</evidence>